<evidence type="ECO:0000259" key="2">
    <source>
        <dbReference type="Pfam" id="PF26527"/>
    </source>
</evidence>
<gene>
    <name evidence="3" type="ORF">ACFO0B_06495</name>
</gene>
<comment type="caution">
    <text evidence="3">The sequence shown here is derived from an EMBL/GenBank/DDBJ whole genome shotgun (WGS) entry which is preliminary data.</text>
</comment>
<evidence type="ECO:0000256" key="1">
    <source>
        <dbReference type="SAM" id="MobiDB-lite"/>
    </source>
</evidence>
<dbReference type="InterPro" id="IPR058489">
    <property type="entry name" value="DUF8176"/>
</dbReference>
<dbReference type="EMBL" id="JBHSAX010000006">
    <property type="protein sequence ID" value="MFC3961633.1"/>
    <property type="molecule type" value="Genomic_DNA"/>
</dbReference>
<proteinExistence type="predicted"/>
<evidence type="ECO:0000313" key="4">
    <source>
        <dbReference type="Proteomes" id="UP001595696"/>
    </source>
</evidence>
<protein>
    <recommendedName>
        <fullName evidence="2">DUF8176 domain-containing protein</fullName>
    </recommendedName>
</protein>
<feature type="domain" description="DUF8176" evidence="2">
    <location>
        <begin position="48"/>
        <end position="146"/>
    </location>
</feature>
<dbReference type="Pfam" id="PF26527">
    <property type="entry name" value="DUF8176"/>
    <property type="match status" value="1"/>
</dbReference>
<reference evidence="4" key="1">
    <citation type="journal article" date="2019" name="Int. J. Syst. Evol. Microbiol.">
        <title>The Global Catalogue of Microorganisms (GCM) 10K type strain sequencing project: providing services to taxonomists for standard genome sequencing and annotation.</title>
        <authorList>
            <consortium name="The Broad Institute Genomics Platform"/>
            <consortium name="The Broad Institute Genome Sequencing Center for Infectious Disease"/>
            <person name="Wu L."/>
            <person name="Ma J."/>
        </authorList>
    </citation>
    <scope>NUCLEOTIDE SEQUENCE [LARGE SCALE GENOMIC DNA]</scope>
    <source>
        <strain evidence="4">CGMCC 4.7330</strain>
    </source>
</reference>
<dbReference type="RefSeq" id="WP_378611393.1">
    <property type="nucleotide sequence ID" value="NZ_JBHSAX010000006.1"/>
</dbReference>
<keyword evidence="4" id="KW-1185">Reference proteome</keyword>
<accession>A0ABV8DNJ3</accession>
<sequence>MIAVLAGVLVVTPSGSHDGGQQVQSTAAPPSPSSPAQGQGPCAGLSGEVVTDRAGDPATLAGVIAAFEAAYFVDRDASKAMPLLAPETGITTDALAAGIASIPPGTRHCVAIDPIAPGTANVHIAEVHPDRTRVDYLQLINTRPADTGPALLISNFQKRG</sequence>
<organism evidence="3 4">
    <name type="scientific">Nocardia jiangsuensis</name>
    <dbReference type="NCBI Taxonomy" id="1691563"/>
    <lineage>
        <taxon>Bacteria</taxon>
        <taxon>Bacillati</taxon>
        <taxon>Actinomycetota</taxon>
        <taxon>Actinomycetes</taxon>
        <taxon>Mycobacteriales</taxon>
        <taxon>Nocardiaceae</taxon>
        <taxon>Nocardia</taxon>
    </lineage>
</organism>
<name>A0ABV8DNJ3_9NOCA</name>
<feature type="compositionally biased region" description="Low complexity" evidence="1">
    <location>
        <begin position="21"/>
        <end position="40"/>
    </location>
</feature>
<feature type="region of interest" description="Disordered" evidence="1">
    <location>
        <begin position="15"/>
        <end position="44"/>
    </location>
</feature>
<dbReference type="Proteomes" id="UP001595696">
    <property type="component" value="Unassembled WGS sequence"/>
</dbReference>
<evidence type="ECO:0000313" key="3">
    <source>
        <dbReference type="EMBL" id="MFC3961633.1"/>
    </source>
</evidence>